<dbReference type="InterPro" id="IPR036065">
    <property type="entry name" value="BolA-like_sf"/>
</dbReference>
<keyword evidence="3" id="KW-1185">Reference proteome</keyword>
<dbReference type="GO" id="GO:0005829">
    <property type="term" value="C:cytosol"/>
    <property type="evidence" value="ECO:0007669"/>
    <property type="project" value="TreeGrafter"/>
</dbReference>
<dbReference type="Gene3D" id="3.10.20.90">
    <property type="entry name" value="Phosphatidylinositol 3-kinase Catalytic Subunit, Chain A, domain 1"/>
    <property type="match status" value="1"/>
</dbReference>
<proteinExistence type="inferred from homology"/>
<dbReference type="PANTHER" id="PTHR12735">
    <property type="entry name" value="BOLA-LIKE PROTEIN-RELATED"/>
    <property type="match status" value="1"/>
</dbReference>
<reference evidence="2" key="1">
    <citation type="submission" date="2014-03" db="EMBL/GenBank/DDBJ databases">
        <authorList>
            <person name="Casaregola S."/>
        </authorList>
    </citation>
    <scope>NUCLEOTIDE SEQUENCE [LARGE SCALE GENOMIC DNA]</scope>
    <source>
        <strain evidence="2">CLIB 918</strain>
    </source>
</reference>
<sequence length="88" mass="10214">MSEGISIEYLDQTIRHRLEATHVEIIDTSGGCGQAFEVVIVSNIFLGKNKLLRHRMVNRALRDEIMSIHAFTQKDYTPEEWARLTQHF</sequence>
<organism evidence="2 3">
    <name type="scientific">Geotrichum candidum</name>
    <name type="common">Oospora lactis</name>
    <name type="synonym">Dipodascus geotrichum</name>
    <dbReference type="NCBI Taxonomy" id="1173061"/>
    <lineage>
        <taxon>Eukaryota</taxon>
        <taxon>Fungi</taxon>
        <taxon>Dikarya</taxon>
        <taxon>Ascomycota</taxon>
        <taxon>Saccharomycotina</taxon>
        <taxon>Dipodascomycetes</taxon>
        <taxon>Dipodascales</taxon>
        <taxon>Dipodascaceae</taxon>
        <taxon>Geotrichum</taxon>
    </lineage>
</organism>
<evidence type="ECO:0000256" key="1">
    <source>
        <dbReference type="RuleBase" id="RU003860"/>
    </source>
</evidence>
<dbReference type="GO" id="GO:0051604">
    <property type="term" value="P:protein maturation"/>
    <property type="evidence" value="ECO:0007669"/>
    <property type="project" value="InterPro"/>
</dbReference>
<dbReference type="Pfam" id="PF01722">
    <property type="entry name" value="BolA"/>
    <property type="match status" value="1"/>
</dbReference>
<dbReference type="InterPro" id="IPR045115">
    <property type="entry name" value="BOL2"/>
</dbReference>
<dbReference type="PIRSF" id="PIRSF003113">
    <property type="entry name" value="BolA"/>
    <property type="match status" value="1"/>
</dbReference>
<dbReference type="GO" id="GO:0051537">
    <property type="term" value="F:2 iron, 2 sulfur cluster binding"/>
    <property type="evidence" value="ECO:0007669"/>
    <property type="project" value="InterPro"/>
</dbReference>
<dbReference type="Proteomes" id="UP000242525">
    <property type="component" value="Unassembled WGS sequence"/>
</dbReference>
<dbReference type="PANTHER" id="PTHR12735:SF27">
    <property type="entry name" value="BOLA-LIKE PROTEIN 2"/>
    <property type="match status" value="1"/>
</dbReference>
<dbReference type="GO" id="GO:0006879">
    <property type="term" value="P:intracellular iron ion homeostasis"/>
    <property type="evidence" value="ECO:0007669"/>
    <property type="project" value="InterPro"/>
</dbReference>
<protein>
    <submittedName>
        <fullName evidence="2">Similar to Saccharomyces cerevisiae YGL220W FRA2 Protein involved in negative regulation of transcription of iron regulon</fullName>
    </submittedName>
</protein>
<comment type="similarity">
    <text evidence="1">Belongs to the BolA/IbaG family.</text>
</comment>
<dbReference type="InterPro" id="IPR002634">
    <property type="entry name" value="BolA"/>
</dbReference>
<dbReference type="GO" id="GO:0005634">
    <property type="term" value="C:nucleus"/>
    <property type="evidence" value="ECO:0007669"/>
    <property type="project" value="TreeGrafter"/>
</dbReference>
<gene>
    <name evidence="2" type="ORF">BN980_GECA14s02419g</name>
</gene>
<comment type="caution">
    <text evidence="2">The sequence shown here is derived from an EMBL/GenBank/DDBJ whole genome shotgun (WGS) entry which is preliminary data.</text>
</comment>
<dbReference type="EMBL" id="CCBN010000014">
    <property type="protein sequence ID" value="CDO56300.1"/>
    <property type="molecule type" value="Genomic_DNA"/>
</dbReference>
<dbReference type="STRING" id="1173061.A0A0J9XFZ9"/>
<name>A0A0J9XFZ9_GEOCN</name>
<evidence type="ECO:0000313" key="2">
    <source>
        <dbReference type="EMBL" id="CDO56300.1"/>
    </source>
</evidence>
<dbReference type="AlphaFoldDB" id="A0A0J9XFZ9"/>
<dbReference type="OrthoDB" id="4983at2759"/>
<evidence type="ECO:0000313" key="3">
    <source>
        <dbReference type="Proteomes" id="UP000242525"/>
    </source>
</evidence>
<accession>A0A0J9XFZ9</accession>
<dbReference type="SUPFAM" id="SSF82657">
    <property type="entry name" value="BolA-like"/>
    <property type="match status" value="1"/>
</dbReference>